<feature type="transmembrane region" description="Helical" evidence="7">
    <location>
        <begin position="56"/>
        <end position="74"/>
    </location>
</feature>
<keyword evidence="6 7" id="KW-0472">Membrane</keyword>
<dbReference type="SUPFAM" id="SSF103473">
    <property type="entry name" value="MFS general substrate transporter"/>
    <property type="match status" value="1"/>
</dbReference>
<feature type="transmembrane region" description="Helical" evidence="7">
    <location>
        <begin position="338"/>
        <end position="354"/>
    </location>
</feature>
<evidence type="ECO:0000256" key="7">
    <source>
        <dbReference type="SAM" id="Phobius"/>
    </source>
</evidence>
<feature type="transmembrane region" description="Helical" evidence="7">
    <location>
        <begin position="122"/>
        <end position="140"/>
    </location>
</feature>
<comment type="subcellular location">
    <subcellularLocation>
        <location evidence="1">Membrane</location>
        <topology evidence="1">Multi-pass membrane protein</topology>
    </subcellularLocation>
</comment>
<evidence type="ECO:0000256" key="6">
    <source>
        <dbReference type="ARBA" id="ARBA00023136"/>
    </source>
</evidence>
<dbReference type="Proteomes" id="UP000639338">
    <property type="component" value="Unassembled WGS sequence"/>
</dbReference>
<dbReference type="PANTHER" id="PTHR11662">
    <property type="entry name" value="SOLUTE CARRIER FAMILY 17"/>
    <property type="match status" value="1"/>
</dbReference>
<evidence type="ECO:0000256" key="3">
    <source>
        <dbReference type="ARBA" id="ARBA00022692"/>
    </source>
</evidence>
<feature type="transmembrane region" description="Helical" evidence="7">
    <location>
        <begin position="21"/>
        <end position="44"/>
    </location>
</feature>
<feature type="transmembrane region" description="Helical" evidence="7">
    <location>
        <begin position="393"/>
        <end position="416"/>
    </location>
</feature>
<evidence type="ECO:0000256" key="2">
    <source>
        <dbReference type="ARBA" id="ARBA00022448"/>
    </source>
</evidence>
<evidence type="ECO:0000259" key="8">
    <source>
        <dbReference type="PROSITE" id="PS50850"/>
    </source>
</evidence>
<dbReference type="PROSITE" id="PS50850">
    <property type="entry name" value="MFS"/>
    <property type="match status" value="1"/>
</dbReference>
<comment type="caution">
    <text evidence="9">The sequence shown here is derived from an EMBL/GenBank/DDBJ whole genome shotgun (WGS) entry which is preliminary data.</text>
</comment>
<proteinExistence type="predicted"/>
<evidence type="ECO:0000256" key="4">
    <source>
        <dbReference type="ARBA" id="ARBA00022847"/>
    </source>
</evidence>
<dbReference type="EMBL" id="JACMRX010000002">
    <property type="protein sequence ID" value="KAF7995147.1"/>
    <property type="molecule type" value="Genomic_DNA"/>
</dbReference>
<feature type="transmembrane region" description="Helical" evidence="7">
    <location>
        <begin position="301"/>
        <end position="317"/>
    </location>
</feature>
<dbReference type="InterPro" id="IPR036259">
    <property type="entry name" value="MFS_trans_sf"/>
</dbReference>
<keyword evidence="2" id="KW-0813">Transport</keyword>
<dbReference type="InterPro" id="IPR011701">
    <property type="entry name" value="MFS"/>
</dbReference>
<dbReference type="InterPro" id="IPR020846">
    <property type="entry name" value="MFS_dom"/>
</dbReference>
<reference evidence="9 10" key="1">
    <citation type="submission" date="2020-08" db="EMBL/GenBank/DDBJ databases">
        <title>Aphidius gifuensis genome sequencing and assembly.</title>
        <authorList>
            <person name="Du Z."/>
        </authorList>
    </citation>
    <scope>NUCLEOTIDE SEQUENCE [LARGE SCALE GENOMIC DNA]</scope>
    <source>
        <strain evidence="9">YNYX2018</strain>
        <tissue evidence="9">Adults</tissue>
    </source>
</reference>
<dbReference type="GO" id="GO:0015293">
    <property type="term" value="F:symporter activity"/>
    <property type="evidence" value="ECO:0007669"/>
    <property type="project" value="UniProtKB-KW"/>
</dbReference>
<dbReference type="FunFam" id="1.20.1250.20:FF:000423">
    <property type="entry name" value="Putative inorganic phosphate cotransporter-like Protein"/>
    <property type="match status" value="1"/>
</dbReference>
<gene>
    <name evidence="9" type="ORF">HCN44_004619</name>
</gene>
<feature type="transmembrane region" description="Helical" evidence="7">
    <location>
        <begin position="360"/>
        <end position="381"/>
    </location>
</feature>
<feature type="transmembrane region" description="Helical" evidence="7">
    <location>
        <begin position="152"/>
        <end position="170"/>
    </location>
</feature>
<dbReference type="Pfam" id="PF07690">
    <property type="entry name" value="MFS_1"/>
    <property type="match status" value="1"/>
</dbReference>
<feature type="transmembrane region" description="Helical" evidence="7">
    <location>
        <begin position="182"/>
        <end position="202"/>
    </location>
</feature>
<dbReference type="OrthoDB" id="2985014at2759"/>
<protein>
    <recommendedName>
        <fullName evidence="8">Major facilitator superfamily (MFS) profile domain-containing protein</fullName>
    </recommendedName>
</protein>
<keyword evidence="5 7" id="KW-1133">Transmembrane helix</keyword>
<dbReference type="AlphaFoldDB" id="A0A835CT90"/>
<evidence type="ECO:0000256" key="5">
    <source>
        <dbReference type="ARBA" id="ARBA00022989"/>
    </source>
</evidence>
<keyword evidence="4" id="KW-0769">Symport</keyword>
<dbReference type="GO" id="GO:0016020">
    <property type="term" value="C:membrane"/>
    <property type="evidence" value="ECO:0007669"/>
    <property type="project" value="UniProtKB-SubCell"/>
</dbReference>
<dbReference type="GO" id="GO:0006820">
    <property type="term" value="P:monoatomic anion transport"/>
    <property type="evidence" value="ECO:0007669"/>
    <property type="project" value="TreeGrafter"/>
</dbReference>
<keyword evidence="3 7" id="KW-0812">Transmembrane</keyword>
<dbReference type="PANTHER" id="PTHR11662:SF280">
    <property type="entry name" value="FI21844P1-RELATED"/>
    <property type="match status" value="1"/>
</dbReference>
<organism evidence="9 10">
    <name type="scientific">Aphidius gifuensis</name>
    <name type="common">Parasitoid wasp</name>
    <dbReference type="NCBI Taxonomy" id="684658"/>
    <lineage>
        <taxon>Eukaryota</taxon>
        <taxon>Metazoa</taxon>
        <taxon>Ecdysozoa</taxon>
        <taxon>Arthropoda</taxon>
        <taxon>Hexapoda</taxon>
        <taxon>Insecta</taxon>
        <taxon>Pterygota</taxon>
        <taxon>Neoptera</taxon>
        <taxon>Endopterygota</taxon>
        <taxon>Hymenoptera</taxon>
        <taxon>Apocrita</taxon>
        <taxon>Ichneumonoidea</taxon>
        <taxon>Braconidae</taxon>
        <taxon>Aphidiinae</taxon>
        <taxon>Aphidius</taxon>
    </lineage>
</organism>
<feature type="transmembrane region" description="Helical" evidence="7">
    <location>
        <begin position="86"/>
        <end position="110"/>
    </location>
</feature>
<name>A0A835CT90_APHGI</name>
<accession>A0A835CT90</accession>
<dbReference type="FunFam" id="1.20.1250.20:FF:000003">
    <property type="entry name" value="Solute carrier family 17 member 3"/>
    <property type="match status" value="1"/>
</dbReference>
<feature type="domain" description="Major facilitator superfamily (MFS) profile" evidence="8">
    <location>
        <begin position="20"/>
        <end position="452"/>
    </location>
</feature>
<evidence type="ECO:0000313" key="9">
    <source>
        <dbReference type="EMBL" id="KAF7995147.1"/>
    </source>
</evidence>
<evidence type="ECO:0000256" key="1">
    <source>
        <dbReference type="ARBA" id="ARBA00004141"/>
    </source>
</evidence>
<feature type="transmembrane region" description="Helical" evidence="7">
    <location>
        <begin position="428"/>
        <end position="447"/>
    </location>
</feature>
<sequence>MTTQIESAEALPGLGTRHGQCLLLFFGISVSYANRICMSINVVALEEEAKKNERTFGSYEMGFVSASFFVGYLLMQLPSGYLGRRYSARIVLSLGVMMNGIAGLLCPLAYDLGDWMTLCACRIIMGLSQAALLPCVHTLLSKWVPPNERGKLCSGTYSGAQFGTIIAYLASGYLIDIAGWRFVFYFWGTAAIIWSIIFLIIGSDSPSSSSKKTCCSISKGEKKYIESSLGVYRDLEKPITTPNKKNRKTPWKAIFGSVPFLALIIVHCCQNWGYWMLSTQIPTYLSHVYDKNIKESGLESSYPYIAMMILTIPMTVISDWSRNKNISPGVIRKVSNTIGHWGPGIALFYLTFLTKDNTTLVIYILIVAVGLNAGTLCGFQINHMDLSPNYAGILMAITNCIASIVAIAAPIIVGLVVTNLENIDQWKLIFYASVVIYFVGNLIFIIFGSGDVQWWNNYDNSKNDNDDSNCTSIRPTLSSSINLQNIKTDN</sequence>
<keyword evidence="10" id="KW-1185">Reference proteome</keyword>
<feature type="transmembrane region" description="Helical" evidence="7">
    <location>
        <begin position="253"/>
        <end position="275"/>
    </location>
</feature>
<evidence type="ECO:0000313" key="10">
    <source>
        <dbReference type="Proteomes" id="UP000639338"/>
    </source>
</evidence>
<dbReference type="InterPro" id="IPR050382">
    <property type="entry name" value="MFS_Na/Anion_cotransporter"/>
</dbReference>
<dbReference type="Gene3D" id="1.20.1250.20">
    <property type="entry name" value="MFS general substrate transporter like domains"/>
    <property type="match status" value="2"/>
</dbReference>